<evidence type="ECO:0000313" key="2">
    <source>
        <dbReference type="Proteomes" id="UP001203338"/>
    </source>
</evidence>
<dbReference type="RefSeq" id="WP_249699800.1">
    <property type="nucleotide sequence ID" value="NZ_JAMFLX010000014.1"/>
</dbReference>
<sequence length="125" mass="14092">MQELVESAVKDFVRTLGADDIAFPESGILQFSFERLGTFYIELGEGGALFYLVRELPDFGIEQSAEKALILCHSDQSQKYDTQCALMKTNHLLFLVFVTAEKLNGQEVESILRYLMKLHDVLAPS</sequence>
<dbReference type="Pfam" id="PF21665">
    <property type="entry name" value="Type_III_SycN"/>
    <property type="match status" value="1"/>
</dbReference>
<organism evidence="1 2">
    <name type="scientific">Parendozoicomonas callyspongiae</name>
    <dbReference type="NCBI Taxonomy" id="2942213"/>
    <lineage>
        <taxon>Bacteria</taxon>
        <taxon>Pseudomonadati</taxon>
        <taxon>Pseudomonadota</taxon>
        <taxon>Gammaproteobacteria</taxon>
        <taxon>Oceanospirillales</taxon>
        <taxon>Endozoicomonadaceae</taxon>
        <taxon>Parendozoicomonas</taxon>
    </lineage>
</organism>
<dbReference type="CDD" id="cd17031">
    <property type="entry name" value="T3SC_IA_SycN-like"/>
    <property type="match status" value="1"/>
</dbReference>
<dbReference type="SUPFAM" id="SSF69635">
    <property type="entry name" value="Type III secretory system chaperone-like"/>
    <property type="match status" value="1"/>
</dbReference>
<dbReference type="Proteomes" id="UP001203338">
    <property type="component" value="Unassembled WGS sequence"/>
</dbReference>
<keyword evidence="2" id="KW-1185">Reference proteome</keyword>
<protein>
    <submittedName>
        <fullName evidence="1">Uncharacterized protein</fullName>
    </submittedName>
</protein>
<name>A0ABT0PGP8_9GAMM</name>
<dbReference type="EMBL" id="JAMFLX010000014">
    <property type="protein sequence ID" value="MCL6270560.1"/>
    <property type="molecule type" value="Genomic_DNA"/>
</dbReference>
<gene>
    <name evidence="1" type="ORF">M3P05_11560</name>
</gene>
<dbReference type="Gene3D" id="3.30.1460.10">
    <property type="match status" value="1"/>
</dbReference>
<comment type="caution">
    <text evidence="1">The sequence shown here is derived from an EMBL/GenBank/DDBJ whole genome shotgun (WGS) entry which is preliminary data.</text>
</comment>
<proteinExistence type="predicted"/>
<reference evidence="1 2" key="1">
    <citation type="submission" date="2022-05" db="EMBL/GenBank/DDBJ databases">
        <authorList>
            <person name="Park J.-S."/>
        </authorList>
    </citation>
    <scope>NUCLEOTIDE SEQUENCE [LARGE SCALE GENOMIC DNA]</scope>
    <source>
        <strain evidence="1 2">2012CJ34-2</strain>
    </source>
</reference>
<evidence type="ECO:0000313" key="1">
    <source>
        <dbReference type="EMBL" id="MCL6270560.1"/>
    </source>
</evidence>
<accession>A0ABT0PGP8</accession>
<dbReference type="InterPro" id="IPR012673">
    <property type="entry name" value="T3SS_SynN"/>
</dbReference>